<reference evidence="2 3" key="1">
    <citation type="submission" date="2016-10" db="EMBL/GenBank/DDBJ databases">
        <title>Rodentibacter gen. nov. and new species.</title>
        <authorList>
            <person name="Christensen H."/>
        </authorList>
    </citation>
    <scope>NUCLEOTIDE SEQUENCE [LARGE SCALE GENOMIC DNA]</scope>
    <source>
        <strain evidence="2 3">Ac69</strain>
    </source>
</reference>
<gene>
    <name evidence="2" type="ORF">BKK48_08600</name>
</gene>
<organism evidence="2 3">
    <name type="scientific">Rodentibacter heidelbergensis</name>
    <dbReference type="NCBI Taxonomy" id="1908258"/>
    <lineage>
        <taxon>Bacteria</taxon>
        <taxon>Pseudomonadati</taxon>
        <taxon>Pseudomonadota</taxon>
        <taxon>Gammaproteobacteria</taxon>
        <taxon>Pasteurellales</taxon>
        <taxon>Pasteurellaceae</taxon>
        <taxon>Rodentibacter</taxon>
    </lineage>
</organism>
<dbReference type="Proteomes" id="UP000189437">
    <property type="component" value="Unassembled WGS sequence"/>
</dbReference>
<proteinExistence type="predicted"/>
<dbReference type="CDD" id="cd06532">
    <property type="entry name" value="Glyco_transf_25"/>
    <property type="match status" value="1"/>
</dbReference>
<evidence type="ECO:0000313" key="3">
    <source>
        <dbReference type="Proteomes" id="UP000189437"/>
    </source>
</evidence>
<dbReference type="InterPro" id="IPR002654">
    <property type="entry name" value="Glyco_trans_25"/>
</dbReference>
<dbReference type="RefSeq" id="WP_077427873.1">
    <property type="nucleotide sequence ID" value="NZ_MLHH01000023.1"/>
</dbReference>
<dbReference type="EMBL" id="MLHH01000023">
    <property type="protein sequence ID" value="OOF35810.1"/>
    <property type="molecule type" value="Genomic_DNA"/>
</dbReference>
<keyword evidence="3" id="KW-1185">Reference proteome</keyword>
<accession>A0A1V3I772</accession>
<protein>
    <submittedName>
        <fullName evidence="2">Lipooligosaccharide biosynthesis protein lic2B</fullName>
    </submittedName>
</protein>
<evidence type="ECO:0000259" key="1">
    <source>
        <dbReference type="Pfam" id="PF01755"/>
    </source>
</evidence>
<name>A0A1V3I772_9PAST</name>
<sequence>MHTNYVISLATATHRRAHIKQEFGRHNISFEFYDALSPSEHLNQLIQTHLPNLAHAKLSEGEKACFMSHYMLWQKCIDENLPYIYIFEDDVLLGEDAYQFLEEDDWLNERFTKNDAFILRFETFLNYSKCAEANIKPYCQRQILKLVVENCGTAGYVISNKEIIELVKFIKTLSAQALCSIDLIMFNRFNQDTYQLVPALCIQENQYYPNNSNLNSQLQKEREDIHNKKEKRTISSLLISLINKPKKIYNKLYKKLYISRHIVPFK</sequence>
<feature type="domain" description="Glycosyl transferase family 25" evidence="1">
    <location>
        <begin position="1"/>
        <end position="182"/>
    </location>
</feature>
<dbReference type="OrthoDB" id="9816113at2"/>
<dbReference type="STRING" id="1908258.BKK48_08600"/>
<dbReference type="AlphaFoldDB" id="A0A1V3I772"/>
<evidence type="ECO:0000313" key="2">
    <source>
        <dbReference type="EMBL" id="OOF35810.1"/>
    </source>
</evidence>
<dbReference type="Pfam" id="PF01755">
    <property type="entry name" value="Glyco_transf_25"/>
    <property type="match status" value="1"/>
</dbReference>
<comment type="caution">
    <text evidence="2">The sequence shown here is derived from an EMBL/GenBank/DDBJ whole genome shotgun (WGS) entry which is preliminary data.</text>
</comment>